<dbReference type="Gene3D" id="3.40.50.300">
    <property type="entry name" value="P-loop containing nucleotide triphosphate hydrolases"/>
    <property type="match status" value="6"/>
</dbReference>
<comment type="subcellular location">
    <subcellularLocation>
        <location evidence="1">Nucleus</location>
        <location evidence="1">Nucleolus</location>
    </subcellularLocation>
    <subcellularLocation>
        <location evidence="2">Nucleus</location>
        <location evidence="2">Nucleoplasm</location>
    </subcellularLocation>
</comment>
<feature type="compositionally biased region" description="Acidic residues" evidence="10">
    <location>
        <begin position="3860"/>
        <end position="3872"/>
    </location>
</feature>
<dbReference type="OrthoDB" id="5186at2759"/>
<dbReference type="GO" id="GO:0005524">
    <property type="term" value="F:ATP binding"/>
    <property type="evidence" value="ECO:0007669"/>
    <property type="project" value="UniProtKB-KW"/>
</dbReference>
<evidence type="ECO:0000256" key="3">
    <source>
        <dbReference type="ARBA" id="ARBA00007188"/>
    </source>
</evidence>
<dbReference type="GO" id="GO:0016887">
    <property type="term" value="F:ATP hydrolysis activity"/>
    <property type="evidence" value="ECO:0007669"/>
    <property type="project" value="InterPro"/>
</dbReference>
<organism evidence="12 13">
    <name type="scientific">Leptomonas seymouri</name>
    <dbReference type="NCBI Taxonomy" id="5684"/>
    <lineage>
        <taxon>Eukaryota</taxon>
        <taxon>Discoba</taxon>
        <taxon>Euglenozoa</taxon>
        <taxon>Kinetoplastea</taxon>
        <taxon>Metakinetoplastina</taxon>
        <taxon>Trypanosomatida</taxon>
        <taxon>Trypanosomatidae</taxon>
        <taxon>Leishmaniinae</taxon>
        <taxon>Leptomonas</taxon>
    </lineage>
</organism>
<keyword evidence="8 9" id="KW-0539">Nucleus</keyword>
<feature type="region of interest" description="Disordered" evidence="10">
    <location>
        <begin position="3990"/>
        <end position="4021"/>
    </location>
</feature>
<dbReference type="GO" id="GO:0005654">
    <property type="term" value="C:nucleoplasm"/>
    <property type="evidence" value="ECO:0007669"/>
    <property type="project" value="UniProtKB-SubCell"/>
</dbReference>
<proteinExistence type="inferred from homology"/>
<evidence type="ECO:0000256" key="10">
    <source>
        <dbReference type="SAM" id="MobiDB-lite"/>
    </source>
</evidence>
<feature type="compositionally biased region" description="Acidic residues" evidence="10">
    <location>
        <begin position="4428"/>
        <end position="4451"/>
    </location>
</feature>
<dbReference type="Pfam" id="PF17865">
    <property type="entry name" value="AAA_lid_5"/>
    <property type="match status" value="1"/>
</dbReference>
<feature type="compositionally biased region" description="Acidic residues" evidence="10">
    <location>
        <begin position="4395"/>
        <end position="4407"/>
    </location>
</feature>
<dbReference type="InterPro" id="IPR012099">
    <property type="entry name" value="Midasin"/>
</dbReference>
<dbReference type="InterPro" id="IPR011704">
    <property type="entry name" value="ATPase_dyneun-rel_AAA"/>
</dbReference>
<gene>
    <name evidence="12" type="ORF">ABL78_5430</name>
</gene>
<feature type="compositionally biased region" description="Acidic residues" evidence="10">
    <location>
        <begin position="4242"/>
        <end position="4267"/>
    </location>
</feature>
<dbReference type="InterPro" id="IPR036465">
    <property type="entry name" value="vWFA_dom_sf"/>
</dbReference>
<feature type="compositionally biased region" description="Basic and acidic residues" evidence="10">
    <location>
        <begin position="4146"/>
        <end position="4174"/>
    </location>
</feature>
<evidence type="ECO:0000313" key="12">
    <source>
        <dbReference type="EMBL" id="KPI85510.1"/>
    </source>
</evidence>
<reference evidence="12 13" key="1">
    <citation type="journal article" date="2015" name="PLoS Pathog.">
        <title>Leptomonas seymouri: Adaptations to the Dixenous Life Cycle Analyzed by Genome Sequencing, Transcriptome Profiling and Co-infection with Leishmania donovani.</title>
        <authorList>
            <person name="Kraeva N."/>
            <person name="Butenko A."/>
            <person name="Hlavacova J."/>
            <person name="Kostygov A."/>
            <person name="Myskova J."/>
            <person name="Grybchuk D."/>
            <person name="Lestinova T."/>
            <person name="Votypka J."/>
            <person name="Volf P."/>
            <person name="Opperdoes F."/>
            <person name="Flegontov P."/>
            <person name="Lukes J."/>
            <person name="Yurchenko V."/>
        </authorList>
    </citation>
    <scope>NUCLEOTIDE SEQUENCE [LARGE SCALE GENOMIC DNA]</scope>
    <source>
        <strain evidence="12 13">ATCC 30220</strain>
    </source>
</reference>
<dbReference type="GO" id="GO:0030687">
    <property type="term" value="C:preribosome, large subunit precursor"/>
    <property type="evidence" value="ECO:0007669"/>
    <property type="project" value="TreeGrafter"/>
</dbReference>
<dbReference type="FunFam" id="3.40.50.300:FF:000142">
    <property type="entry name" value="Midasin"/>
    <property type="match status" value="1"/>
</dbReference>
<keyword evidence="5 9" id="KW-0547">Nucleotide-binding</keyword>
<feature type="region of interest" description="Disordered" evidence="10">
    <location>
        <begin position="4035"/>
        <end position="4523"/>
    </location>
</feature>
<protein>
    <recommendedName>
        <fullName evidence="4 9">Midasin</fullName>
    </recommendedName>
</protein>
<dbReference type="PANTHER" id="PTHR48103:SF2">
    <property type="entry name" value="MIDASIN"/>
    <property type="match status" value="1"/>
</dbReference>
<dbReference type="SUPFAM" id="SSF52540">
    <property type="entry name" value="P-loop containing nucleoside triphosphate hydrolases"/>
    <property type="match status" value="6"/>
</dbReference>
<comment type="function">
    <text evidence="9">Nuclear chaperone required for maturation and nuclear export of pre-60S ribosome subunits.</text>
</comment>
<feature type="region of interest" description="Disordered" evidence="10">
    <location>
        <begin position="1438"/>
        <end position="1462"/>
    </location>
</feature>
<dbReference type="SMART" id="SM00382">
    <property type="entry name" value="AAA"/>
    <property type="match status" value="6"/>
</dbReference>
<feature type="compositionally biased region" description="Basic and acidic residues" evidence="10">
    <location>
        <begin position="4384"/>
        <end position="4393"/>
    </location>
</feature>
<accession>A0A0N1HV68</accession>
<feature type="compositionally biased region" description="Basic and acidic residues" evidence="10">
    <location>
        <begin position="4353"/>
        <end position="4364"/>
    </location>
</feature>
<dbReference type="VEuPathDB" id="TriTrypDB:Lsey_0183_0090"/>
<dbReference type="FunFam" id="3.40.50.300:FF:002451">
    <property type="entry name" value="Midasin"/>
    <property type="match status" value="1"/>
</dbReference>
<evidence type="ECO:0000256" key="9">
    <source>
        <dbReference type="PIRNR" id="PIRNR010340"/>
    </source>
</evidence>
<dbReference type="CDD" id="cd00009">
    <property type="entry name" value="AAA"/>
    <property type="match status" value="2"/>
</dbReference>
<keyword evidence="6 9" id="KW-0067">ATP-binding</keyword>
<sequence length="4868" mass="538819">MAKMILTPTVEKNLENIQLALETSNAVLIQGEIGCGKSASVLHLAEHYGARETMIQVNVDDTFDSKDLLGKFSATQTPGAFEWVPGPLTVAVQKGCWVLMEDIDLASFDVFSVILSLLESSTLFIPDKNKFLHAHKGFKLIATQQLYSSGSALLTRKANAVPYAELWGTVIMDTLTAKEVCAIIQSTCPNVPVSVVEKLATLTSPSSGASLAGLQNLLRWSKRVNKRLPSASTNIKANSDTGSTFISSRIRETMVKEAFDCFVAKYPPGNERAAVLKAVSEACGVPENVAEPLVLECKPQESLSTQNYTVGRVQIPLISAVSGLSRESRVAFAPTTHAMSLLERLGAAVESHEHVLLTGETGVGKTFIVQYLADQLGRSLIVHNLNQQTDSSDFMGGWKPLDVGVAVRDLYSDFTDLFALCFNAEKNAQFLNVLQQSVNGRKWDRAVHQMIKGCSSFKAKHATVEYDVAIQQRWSELEQKANDLLDTIEKTKTNFAFFFEEGSLVKAWREGHWILLDELNLASTEVLERVSSVLGDVDRLFLVDKDSSEPIMRHKNFHVFANMNPPTDVGKKDLPPSLRSRFVEYYVSEPFNHNDISIVVREYIGFLTADAKVDEITDFFLDCVSNAKTKLCALDGESKAPSFSLRTLTRALSYVRRATPLYGFTIALFDGLMLGFATPLQRQFHVVVEQLIVKNIFRGKRPKPPTLPAAPKEGSYLAYEHMWIPAGTEVPFRDDAFILTDSVKGHLTNLGRAVFANRPVLLEGPTSSGKSSMVKYLAELTGNKFVRINNHDSTEVQEYLGHYVTDEFGKLRYVDGILVNAVRHGYWVVLDELNLAPTDVLEALNRLLDDNCELFVPDTQETIKPHPQLRIFATQNPAGIYGGRKMLSRAFRNRFLEITVDEIPTKEISTILCHRYALPQSFAEKMVEVMTALQIRRQNSQIFAGRHGFITPRDLFRWAERRPATYHQLAEHGFLLLGERCRKPSERQVVRDVIESVTKTQLDEEKIYHPSYWPFVQKYYEQIKSGVIDEYMIVWTESMQRLFTIVGICLEHREPVLLVGETGSSKTTVCQLWAALLGIPIHIVNCHQHTEAADFLGSLRPAAPDRRDQALFEWRNGPLVQSMINGDMFVLDEISLTEDSVLERLNSVLEPSRSVTLAEKSSADCIVAHEQFLVMATMNPGGDFGKKELSPALRNRFTEIYVRPITDVGEVGMILSRRIAPELEPWASRMAAVLCRVSEVTAVSGAPQHISIRDIVSWVSFMNAAHGRCAPEVAFLQGLDAVILDGIGVGSGQSEASCAMVKNSCTTQAVQEVARLGHGNVDFASLSAKPFWEVCDGMAEPQLPASMQNRFFFGAPATRRNLSKLMRARLVKKAVLLEGSPGVGKTSIVESLGCALDHPVVRINLSEQTDIMDLFGSYLPCPSNDAAVDAVEGEQNGANFAKEDGGGVPMETDAVPPTEGRAKGPQFAWSDGVLLRSLKEGSWVILDELNLASQSVLEGLNALLDHRSTVFIPELNEEFHAHPDFRVFACQNPLLEGGGRKGLPRSFLNRFIKVHIEAFAVSDLIVIAKAVCPDIEETTLRRMVNFVGQLQQDTMVSRLYGLRGSPWEFNLRDVLRWAKLLQSYEMRDRPTSFADMLFLQRMRTEEDVERCRACLARCFSAEEVALDVEAACDSDFLVHDGAVYFARQRLMQREQASFSTADAQVLSSLLLLPSQAHLVKSLLVCVEQNQFALLVGPSGAGKTFALRTAAAIAGAKLITFSMTASCDTVDLLGGFDQVEGKQGEFEWRDSLVLEAMLQGHWLVLDNVNYCNASVLDRLNPLVEPNGVLSVNEQGIVNNEVRVIRPHPRFRLFATLNPRYGEISRAMRNRAVELYAAPVAIPSMESLALSAHASVVMQTQQQQGAVSDQDEEGGEKRAAEVAAVQISQRSPPPVRLLSRLLNYHHTFVSVGFRADSQHPGSAQLSDALAAGAPSVFTLLRTSCLLRSDSQTSDLEKFIMHRYVQNRSGHWTGLKTELLDLLHRIVGSNADESAEEFAALGWEDVSDAKEVLRALQLQVSSEEDTLYTLPQLTDAEEGETLATSGLPSTDVAVALVCRRVHRAALALRQLLWKAQQETEESAHCTSLVSCTGVKLEEAKKFTTLYRVEDVLLCFVLDQCIDSVPLDAVTAARQSWTSRYLPMELSMCVQPLLSTAYCSSEMLGGLYTRAVQLVGPHANSLTALWSCHQQVVSSTLVNNALARLCDSLHAELANASAVPPSTFHRLLRLVAPFARLVVQHARENDGVHSDNYIPLITYTALVCNMAKKVHPPLRHSVDVVEAATTFLEALRQHLDLPFPLLGGKAPLHHYVPTPHITTAEERRLLQAWSTAAGNPSSGRTEGTVSSSGCSKVLLHRLWESAAFREGFACLQQLLCLRTTAVLHATTSAHKSNSAAAVPHSSPLPSHLLLSIQSRMKAFVQTYTTQLPLFTELEMALWRSVQGFSPVDAADTTRALAELTPLLVSRFAHRYGVDGTRHLFAGSWAVAAAECVKFGAQVPMMDVGRSDSAGLRALNGLDAFLQTCPLAAAAPLEEWMINSQRELMGLLCACFPDLAAQAPTALPPARALTATTFAQQPFFAAAEATVATVSAPTHSTLLEKQRPIIAALLHRLRTGDGGSDMLPVVTLLWVVKCRLLLPQSPVDPMYRRECKQAIATEELELLERLDGAFAWAERLSLRQHSPQRELLQKLRAQEKELRCRAQQKYVARPETTGMQYATLIRKLYQVCTTLLSDARVLGLFDLSALTSSSPADAAVVAEEIVASREAWSDLLFEQVMQLLAENGGYEDVTVNFAEAALLASIAARASCTTDQRLVEALANSAAAHALFPRDDTLRLLQFPSPVVHSLPMPPAHHTSSLLRHRVMYLDSCLSLLSGTVPQGTSRAFVEGVFAQYRTLFRQIEEWEAQERKADEMAVLYKEKAVVIEGDDEKLLRKLKEMFPSYETEFTVEALEADAALESSERKAEEQIEGRRAKFARILFKEKDGHYLRHLVEVHRMFYWRLVSSRMQDTTSRTAAASSHLLSAFRHRFDALAAGLHSCPPSSSARVIRDCLHGQGEQLLLNGFAARVSMLRSDMNPNAVSLEERKESGFNIFLDTDMYELGRFSKPLYELLDAVQKLSATYPDTPSLQRCLRIGHKIAALPAMGTPLMKVMAGCEVLLRECYEWERDASHAVSLMRHMTELSSFVLRWRRLELHCWSHVFKAKRAEFELQAAQQWFTLYDVLLGEEDTLDRESSDGEEDAMSRSLRRCRAAFQHTSKFMWSATFGDYAVRLRLLQGFGFQLLASEGAQAPLANTVLHVSDFFAQFEPFVLQQCRNAVEPIEEDIAEFARIMRWEDANYYAVRATAEKSHMKMARVLGSLEEALRTPVLPVITAEEQRCEDDASLGFAPTEKAGAKDKRKSKKINQVEAAGKSKPQGAKRRRNGKAVVGSPLQSDDAAATAAAEEGAAGRAVGHTCLTEVRQFLREAASEVIENVTALQQPKTPNQMKVRALKTLFSRLTESGISHTHVDQVGAWEVVFSSTEALLGCREAHADQTAAVVSLQAAAAEQYRFSRWLQRLREVERRPHHDLSAAQAKRGTGTVESLFASAVRAASLLCDLFHAHEQLRVLHMTVQHAAVVSDAEDRSASTPAASRALLDDAVEVACLVQSVCSGLTWMVQQRLIPSDAAEAINLVHELSGQSNELWLLCTAHEPMRRSAINVVPPGIAVAVMEALRGLLGVASRLQACSTSCVSAAARPLIETVTEVLNTHEQREREGICGAAESPASDTKRRRTEEPAASWSQRLSCALAELDAAIAVDEDAVPIVDDALPTASVGTPEKKAVEDGSDGADDDEDGDGAAQGASAVYAQYTQYATKAQTVLQRVVPMLEELLAVRDSAQGEVTRAAVLAAPTLTATPNALKPAEKTELLPRLSVCLREVARARDAWCSVLEAECHFGLVVSRLFTVLLKKGFCKTEDEEPEDGDGGEGGAQQSGTGMDDGEGEKDVTDQIDNEDQLMNMKDKEEQQEKEKQGEKDENEEDNAADVETDFNGQKEEREESEGEGDEEGEESDKEMGDVEEGTEQERKKSRKDAGDTDDMNEDGGDAAEEVPEDDLNVSNEDEADNAEETGGFEDKAEEIREAEKERSGEHDVVGDDAKSEMDEDGNDNSSEGGDSVERSDADGEEREESVRDEELATDADEEPEEGDAGSENRADDDASTDENRSEFGEEEAEQRDGDDDDATDVEDASDAADENVYAGGRQDDREGDEATEDQDKDKKKDKSSRPQKDQAANEEDQPGADQEEDDAGQNWKRQQEQNDQAQRRDNTEQTRSQHNPYRAIKEALQRHERQMQQLNLNQHVEVKDEDEEPAREKPPKPDAADAQEDLEEFDWDENGDREGLAAAEQTDVRPTETKDDEQEDEDKGTDSGEEDGDDDTAAEAPQDARRKRRQNREDPTQLEEKETGEKSSRKKSKKVRTTAGNDDESEPEGEDDDAVANEEKEDLTGEPNAKLERGRRLWLEQETAVQGLSQQLCEQLRLILAPTLADKLQGDYKTGKRLNMKRIIPYIASQFKKDRIWLRRTKPNKRTYQILVALDDSLSMQCNNAGVLSCRAVALIAKALQQLEVGEFGVACFGKETVMVHPLEEPFLADSGPRLFSEISFEQKSTDMKKMLETTLTYLDDARDRMRQQTRSTTQQLQQIMFIISDGQITEDRSALRQLMVRAEENHQMVVLVLLDINAAEGSANANAATAAASTTAAAAPLTLNAKSLQGLSTAERLRRIKADREKRMQAVKTNSRSVLDMQIVSFSGMSVVRRPYMEDFPFPYYLIIRDIHNLPDIIADAMRQWFELLNSGV</sequence>
<keyword evidence="7 9" id="KW-0143">Chaperone</keyword>
<feature type="compositionally biased region" description="Acidic residues" evidence="10">
    <location>
        <begin position="3991"/>
        <end position="4000"/>
    </location>
</feature>
<dbReference type="PANTHER" id="PTHR48103">
    <property type="entry name" value="MIDASIN-RELATED"/>
    <property type="match status" value="1"/>
</dbReference>
<feature type="compositionally biased region" description="Acidic residues" evidence="10">
    <location>
        <begin position="4209"/>
        <end position="4222"/>
    </location>
</feature>
<evidence type="ECO:0000256" key="8">
    <source>
        <dbReference type="ARBA" id="ARBA00023242"/>
    </source>
</evidence>
<feature type="compositionally biased region" description="Basic and acidic residues" evidence="10">
    <location>
        <begin position="4224"/>
        <end position="4241"/>
    </location>
</feature>
<evidence type="ECO:0000256" key="1">
    <source>
        <dbReference type="ARBA" id="ARBA00004604"/>
    </source>
</evidence>
<comment type="caution">
    <text evidence="12">The sequence shown here is derived from an EMBL/GenBank/DDBJ whole genome shotgun (WGS) entry which is preliminary data.</text>
</comment>
<feature type="compositionally biased region" description="Basic and acidic residues" evidence="10">
    <location>
        <begin position="4327"/>
        <end position="4342"/>
    </location>
</feature>
<dbReference type="InterPro" id="IPR002035">
    <property type="entry name" value="VWF_A"/>
</dbReference>
<evidence type="ECO:0000256" key="4">
    <source>
        <dbReference type="ARBA" id="ARBA00017143"/>
    </source>
</evidence>
<dbReference type="InterPro" id="IPR040848">
    <property type="entry name" value="AAA_lid_7"/>
</dbReference>
<evidence type="ECO:0000313" key="13">
    <source>
        <dbReference type="Proteomes" id="UP000038009"/>
    </source>
</evidence>
<keyword evidence="13" id="KW-1185">Reference proteome</keyword>
<dbReference type="OMA" id="ILEQWHR"/>
<dbReference type="SUPFAM" id="SSF53300">
    <property type="entry name" value="vWA-like"/>
    <property type="match status" value="1"/>
</dbReference>
<evidence type="ECO:0000256" key="2">
    <source>
        <dbReference type="ARBA" id="ARBA00004642"/>
    </source>
</evidence>
<feature type="domain" description="VWFA" evidence="11">
    <location>
        <begin position="4603"/>
        <end position="4795"/>
    </location>
</feature>
<feature type="compositionally biased region" description="Acidic residues" evidence="10">
    <location>
        <begin position="4109"/>
        <end position="4145"/>
    </location>
</feature>
<name>A0A0N1HV68_LEPSE</name>
<comment type="similarity">
    <text evidence="3 9">Belongs to the midasin family.</text>
</comment>
<feature type="compositionally biased region" description="Basic and acidic residues" evidence="10">
    <location>
        <begin position="4097"/>
        <end position="4108"/>
    </location>
</feature>
<feature type="compositionally biased region" description="Acidic residues" evidence="10">
    <location>
        <begin position="4306"/>
        <end position="4321"/>
    </location>
</feature>
<evidence type="ECO:0000256" key="5">
    <source>
        <dbReference type="ARBA" id="ARBA00022741"/>
    </source>
</evidence>
<feature type="compositionally biased region" description="Basic and acidic residues" evidence="10">
    <location>
        <begin position="4465"/>
        <end position="4481"/>
    </location>
</feature>
<evidence type="ECO:0000259" key="11">
    <source>
        <dbReference type="PROSITE" id="PS50234"/>
    </source>
</evidence>
<dbReference type="PROSITE" id="PS00675">
    <property type="entry name" value="SIGMA54_INTERACT_1"/>
    <property type="match status" value="1"/>
</dbReference>
<dbReference type="Proteomes" id="UP000038009">
    <property type="component" value="Unassembled WGS sequence"/>
</dbReference>
<feature type="compositionally biased region" description="Acidic residues" evidence="10">
    <location>
        <begin position="4050"/>
        <end position="4062"/>
    </location>
</feature>
<dbReference type="InterPro" id="IPR041190">
    <property type="entry name" value="Midasin_AAA_lid_5"/>
</dbReference>
<dbReference type="InterPro" id="IPR027417">
    <property type="entry name" value="P-loop_NTPase"/>
</dbReference>
<feature type="region of interest" description="Disordered" evidence="10">
    <location>
        <begin position="3418"/>
        <end position="3476"/>
    </location>
</feature>
<dbReference type="FunFam" id="3.40.50.300:FF:002705">
    <property type="entry name" value="Midasin"/>
    <property type="match status" value="1"/>
</dbReference>
<feature type="compositionally biased region" description="Basic and acidic residues" evidence="10">
    <location>
        <begin position="4035"/>
        <end position="4049"/>
    </location>
</feature>
<dbReference type="GO" id="GO:0000055">
    <property type="term" value="P:ribosomal large subunit export from nucleus"/>
    <property type="evidence" value="ECO:0007669"/>
    <property type="project" value="TreeGrafter"/>
</dbReference>
<dbReference type="PROSITE" id="PS50234">
    <property type="entry name" value="VWFA"/>
    <property type="match status" value="1"/>
</dbReference>
<dbReference type="PIRSF" id="PIRSF010340">
    <property type="entry name" value="Midasin"/>
    <property type="match status" value="1"/>
</dbReference>
<dbReference type="Pfam" id="PF17867">
    <property type="entry name" value="AAA_lid_7"/>
    <property type="match status" value="3"/>
</dbReference>
<feature type="region of interest" description="Disordered" evidence="10">
    <location>
        <begin position="3786"/>
        <end position="3813"/>
    </location>
</feature>
<evidence type="ECO:0000256" key="7">
    <source>
        <dbReference type="ARBA" id="ARBA00023186"/>
    </source>
</evidence>
<dbReference type="InterPro" id="IPR003593">
    <property type="entry name" value="AAA+_ATPase"/>
</dbReference>
<dbReference type="GO" id="GO:0000027">
    <property type="term" value="P:ribosomal large subunit assembly"/>
    <property type="evidence" value="ECO:0007669"/>
    <property type="project" value="InterPro"/>
</dbReference>
<evidence type="ECO:0000256" key="6">
    <source>
        <dbReference type="ARBA" id="ARBA00022840"/>
    </source>
</evidence>
<dbReference type="FunFam" id="3.40.50.300:FF:001053">
    <property type="entry name" value="Midasin"/>
    <property type="match status" value="1"/>
</dbReference>
<dbReference type="Pfam" id="PF07728">
    <property type="entry name" value="AAA_5"/>
    <property type="match status" value="7"/>
</dbReference>
<dbReference type="InterPro" id="IPR025662">
    <property type="entry name" value="Sigma_54_int_dom_ATP-bd_1"/>
</dbReference>
<feature type="compositionally biased region" description="Acidic residues" evidence="10">
    <location>
        <begin position="4495"/>
        <end position="4515"/>
    </location>
</feature>
<dbReference type="EMBL" id="LJSK01000183">
    <property type="protein sequence ID" value="KPI85510.1"/>
    <property type="molecule type" value="Genomic_DNA"/>
</dbReference>
<feature type="region of interest" description="Disordered" evidence="10">
    <location>
        <begin position="3844"/>
        <end position="3874"/>
    </location>
</feature>
<dbReference type="GO" id="GO:0005730">
    <property type="term" value="C:nucleolus"/>
    <property type="evidence" value="ECO:0007669"/>
    <property type="project" value="UniProtKB-SubCell"/>
</dbReference>
<feature type="compositionally biased region" description="Basic and acidic residues" evidence="10">
    <location>
        <begin position="4287"/>
        <end position="4302"/>
    </location>
</feature>
<feature type="compositionally biased region" description="Acidic residues" evidence="10">
    <location>
        <begin position="4072"/>
        <end position="4096"/>
    </location>
</feature>